<reference evidence="4" key="1">
    <citation type="submission" date="2015-06" db="UniProtKB">
        <authorList>
            <consortium name="EnsemblPlants"/>
        </authorList>
    </citation>
    <scope>IDENTIFICATION</scope>
</reference>
<dbReference type="GO" id="GO:0019346">
    <property type="term" value="P:transsulfuration"/>
    <property type="evidence" value="ECO:0007669"/>
    <property type="project" value="InterPro"/>
</dbReference>
<dbReference type="AlphaFoldDB" id="J3KVG2"/>
<dbReference type="InterPro" id="IPR015421">
    <property type="entry name" value="PyrdxlP-dep_Trfase_major"/>
</dbReference>
<dbReference type="SUPFAM" id="SSF53383">
    <property type="entry name" value="PLP-dependent transferases"/>
    <property type="match status" value="1"/>
</dbReference>
<name>J3KVG2_ORYBR</name>
<dbReference type="PANTHER" id="PTHR43379">
    <property type="entry name" value="CYSTATHIONINE GAMMA-SYNTHASE"/>
    <property type="match status" value="1"/>
</dbReference>
<comment type="similarity">
    <text evidence="3">Belongs to the trans-sulfuration enzymes family.</text>
</comment>
<evidence type="ECO:0000313" key="5">
    <source>
        <dbReference type="Proteomes" id="UP000006038"/>
    </source>
</evidence>
<comment type="cofactor">
    <cofactor evidence="1 3">
        <name>pyridoxal 5'-phosphate</name>
        <dbReference type="ChEBI" id="CHEBI:597326"/>
    </cofactor>
</comment>
<dbReference type="InterPro" id="IPR044639">
    <property type="entry name" value="CGS1/2"/>
</dbReference>
<dbReference type="InterPro" id="IPR000277">
    <property type="entry name" value="Cys/Met-Metab_PyrdxlP-dep_enz"/>
</dbReference>
<dbReference type="STRING" id="4533.J3KVG2"/>
<sequence length="316" mass="35315">MSCGPNSVAVFQKISLLGANQKSFSSRLTLLPSLSKKLPDCVISSAKIERVLEKISALERTEALESILDQGTVTIFYADSPTNPHLKVVDVRRVAELCHHTLASPINQKPLTLGADVVLHSATKYIARHQDVIAGCVSGSEVLISRIRVWYHDLGGAINPSECGVHDHPWTEDDGKIKHNDQCKYKPTAYGVGKMSYIPLARHEPPHPYEELRLRCMANSASIQQLGLPAYTPNGQRTATNSKKKTNERNREYAHYDPLHDDAGEQDLFHDDIAKLLLVFNFCCLCFWNQTTSCFSCFIFLVLHVLLVWREPEPGP</sequence>
<accession>J3KVG2</accession>
<dbReference type="EnsemblPlants" id="OB0176G10030.1">
    <property type="protein sequence ID" value="OB0176G10030.1"/>
    <property type="gene ID" value="OB0176G10030"/>
</dbReference>
<evidence type="ECO:0000256" key="3">
    <source>
        <dbReference type="RuleBase" id="RU362118"/>
    </source>
</evidence>
<evidence type="ECO:0000256" key="2">
    <source>
        <dbReference type="ARBA" id="ARBA00022898"/>
    </source>
</evidence>
<dbReference type="HOGENOM" id="CLU_881013_0_0_1"/>
<organism evidence="4">
    <name type="scientific">Oryza brachyantha</name>
    <name type="common">malo sina</name>
    <dbReference type="NCBI Taxonomy" id="4533"/>
    <lineage>
        <taxon>Eukaryota</taxon>
        <taxon>Viridiplantae</taxon>
        <taxon>Streptophyta</taxon>
        <taxon>Embryophyta</taxon>
        <taxon>Tracheophyta</taxon>
        <taxon>Spermatophyta</taxon>
        <taxon>Magnoliopsida</taxon>
        <taxon>Liliopsida</taxon>
        <taxon>Poales</taxon>
        <taxon>Poaceae</taxon>
        <taxon>BOP clade</taxon>
        <taxon>Oryzoideae</taxon>
        <taxon>Oryzeae</taxon>
        <taxon>Oryzinae</taxon>
        <taxon>Oryza</taxon>
    </lineage>
</organism>
<dbReference type="PANTHER" id="PTHR43379:SF3">
    <property type="entry name" value="CYS_MET METABOLISM PLP-DEPENDENT ENZYME FAMILY PROTEIN"/>
    <property type="match status" value="1"/>
</dbReference>
<dbReference type="Gene3D" id="3.40.640.10">
    <property type="entry name" value="Type I PLP-dependent aspartate aminotransferase-like (Major domain)"/>
    <property type="match status" value="1"/>
</dbReference>
<keyword evidence="5" id="KW-1185">Reference proteome</keyword>
<dbReference type="GO" id="GO:0030170">
    <property type="term" value="F:pyridoxal phosphate binding"/>
    <property type="evidence" value="ECO:0007669"/>
    <property type="project" value="InterPro"/>
</dbReference>
<dbReference type="GO" id="GO:0009086">
    <property type="term" value="P:methionine biosynthetic process"/>
    <property type="evidence" value="ECO:0007669"/>
    <property type="project" value="InterPro"/>
</dbReference>
<dbReference type="eggNOG" id="KOG0053">
    <property type="taxonomic scope" value="Eukaryota"/>
</dbReference>
<proteinExistence type="inferred from homology"/>
<dbReference type="GO" id="GO:0003962">
    <property type="term" value="F:cystathionine gamma-synthase activity"/>
    <property type="evidence" value="ECO:0007669"/>
    <property type="project" value="InterPro"/>
</dbReference>
<dbReference type="Pfam" id="PF01053">
    <property type="entry name" value="Cys_Met_Meta_PP"/>
    <property type="match status" value="1"/>
</dbReference>
<keyword evidence="2 3" id="KW-0663">Pyridoxal phosphate</keyword>
<dbReference type="GO" id="GO:0009507">
    <property type="term" value="C:chloroplast"/>
    <property type="evidence" value="ECO:0007669"/>
    <property type="project" value="TreeGrafter"/>
</dbReference>
<dbReference type="Proteomes" id="UP000006038">
    <property type="component" value="Unassembled WGS sequence"/>
</dbReference>
<dbReference type="InterPro" id="IPR015424">
    <property type="entry name" value="PyrdxlP-dep_Trfase"/>
</dbReference>
<evidence type="ECO:0000313" key="4">
    <source>
        <dbReference type="EnsemblPlants" id="OB0176G10030.1"/>
    </source>
</evidence>
<dbReference type="Gramene" id="OB0176G10030.1">
    <property type="protein sequence ID" value="OB0176G10030.1"/>
    <property type="gene ID" value="OB0176G10030"/>
</dbReference>
<evidence type="ECO:0000256" key="1">
    <source>
        <dbReference type="ARBA" id="ARBA00001933"/>
    </source>
</evidence>
<protein>
    <submittedName>
        <fullName evidence="4">Uncharacterized protein</fullName>
    </submittedName>
</protein>